<dbReference type="PANTHER" id="PTHR34154:SF10">
    <property type="entry name" value="ASL1-LIKE GLYCOSYL HYDROLASE CATALYTIC DOMAIN-CONTAINING PROTEIN"/>
    <property type="match status" value="1"/>
</dbReference>
<dbReference type="VEuPathDB" id="FungiDB:AJ78_01016"/>
<dbReference type="InterPro" id="IPR053183">
    <property type="entry name" value="ASL1"/>
</dbReference>
<reference evidence="3 4" key="1">
    <citation type="submission" date="2015-07" db="EMBL/GenBank/DDBJ databases">
        <title>Emmonsia species relationships and genome sequence.</title>
        <authorList>
            <consortium name="The Broad Institute Genomics Platform"/>
            <person name="Cuomo C.A."/>
            <person name="Munoz J.F."/>
            <person name="Imamovic A."/>
            <person name="Priest M.E."/>
            <person name="Young S."/>
            <person name="Clay O.K."/>
            <person name="McEwen J.G."/>
        </authorList>
    </citation>
    <scope>NUCLEOTIDE SEQUENCE [LARGE SCALE GENOMIC DNA]</scope>
    <source>
        <strain evidence="3 4">UAMH 9510</strain>
    </source>
</reference>
<dbReference type="InterPro" id="IPR017853">
    <property type="entry name" value="GH"/>
</dbReference>
<organism evidence="3 4">
    <name type="scientific">Emergomyces pasteurianus Ep9510</name>
    <dbReference type="NCBI Taxonomy" id="1447872"/>
    <lineage>
        <taxon>Eukaryota</taxon>
        <taxon>Fungi</taxon>
        <taxon>Dikarya</taxon>
        <taxon>Ascomycota</taxon>
        <taxon>Pezizomycotina</taxon>
        <taxon>Eurotiomycetes</taxon>
        <taxon>Eurotiomycetidae</taxon>
        <taxon>Onygenales</taxon>
        <taxon>Ajellomycetaceae</taxon>
        <taxon>Emergomyces</taxon>
    </lineage>
</organism>
<evidence type="ECO:0000256" key="1">
    <source>
        <dbReference type="SAM" id="SignalP"/>
    </source>
</evidence>
<dbReference type="OrthoDB" id="43654at2759"/>
<dbReference type="PROSITE" id="PS51257">
    <property type="entry name" value="PROKAR_LIPOPROTEIN"/>
    <property type="match status" value="1"/>
</dbReference>
<protein>
    <recommendedName>
        <fullName evidence="2">Asl1-like glycosyl hydrolase catalytic domain-containing protein</fullName>
    </recommendedName>
</protein>
<dbReference type="GO" id="GO:0009277">
    <property type="term" value="C:fungal-type cell wall"/>
    <property type="evidence" value="ECO:0007669"/>
    <property type="project" value="TreeGrafter"/>
</dbReference>
<evidence type="ECO:0000259" key="2">
    <source>
        <dbReference type="Pfam" id="PF11790"/>
    </source>
</evidence>
<feature type="signal peptide" evidence="1">
    <location>
        <begin position="1"/>
        <end position="19"/>
    </location>
</feature>
<accession>A0A1J9QSY6</accession>
<comment type="caution">
    <text evidence="3">The sequence shown here is derived from an EMBL/GenBank/DDBJ whole genome shotgun (WGS) entry which is preliminary data.</text>
</comment>
<dbReference type="GO" id="GO:0071966">
    <property type="term" value="P:fungal-type cell wall polysaccharide metabolic process"/>
    <property type="evidence" value="ECO:0007669"/>
    <property type="project" value="TreeGrafter"/>
</dbReference>
<keyword evidence="1" id="KW-0732">Signal</keyword>
<dbReference type="Gene3D" id="3.20.20.80">
    <property type="entry name" value="Glycosidases"/>
    <property type="match status" value="1"/>
</dbReference>
<proteinExistence type="predicted"/>
<dbReference type="PANTHER" id="PTHR34154">
    <property type="entry name" value="ALKALI-SENSITIVE LINKAGE PROTEIN 1"/>
    <property type="match status" value="1"/>
</dbReference>
<keyword evidence="4" id="KW-1185">Reference proteome</keyword>
<feature type="chain" id="PRO_5012746719" description="Asl1-like glycosyl hydrolase catalytic domain-containing protein" evidence="1">
    <location>
        <begin position="20"/>
        <end position="264"/>
    </location>
</feature>
<evidence type="ECO:0000313" key="4">
    <source>
        <dbReference type="Proteomes" id="UP000182235"/>
    </source>
</evidence>
<name>A0A1J9QSY6_9EURO</name>
<gene>
    <name evidence="3" type="ORF">AJ78_01016</name>
</gene>
<dbReference type="AlphaFoldDB" id="A0A1J9QSY6"/>
<dbReference type="Pfam" id="PF11790">
    <property type="entry name" value="Glyco_hydro_cc"/>
    <property type="match status" value="1"/>
</dbReference>
<dbReference type="STRING" id="1447872.A0A1J9QSY6"/>
<sequence length="264" mass="28353">MVSFKSLLVSNLLASVVSCSPIAESEATAAPTTSGKRGLAYNNPHLLPAFSQNGEIFSWSYNWAARSGGNALGIEFVPMLWGPRAFGSWKSDAEASIKAGSKNLLAFNEPDILEQANMSPEAAADAYQKYMNPFAGKARLGSPAVSNGGPPMGLSWMEKFLHACGGKCKVDFLVIHWYNDAGAVADFKAHVEAAISLAKKYGIGKVWITEFAGLGDEMAQVKFVKEVIPWLDSNPGVERYAYFFVDKLVKGHSLSSVGKAYSAV</sequence>
<dbReference type="Proteomes" id="UP000182235">
    <property type="component" value="Unassembled WGS sequence"/>
</dbReference>
<dbReference type="SUPFAM" id="SSF51445">
    <property type="entry name" value="(Trans)glycosidases"/>
    <property type="match status" value="1"/>
</dbReference>
<dbReference type="InterPro" id="IPR024655">
    <property type="entry name" value="Asl1_glyco_hydro_catalytic"/>
</dbReference>
<feature type="domain" description="Asl1-like glycosyl hydrolase catalytic" evidence="2">
    <location>
        <begin position="38"/>
        <end position="250"/>
    </location>
</feature>
<dbReference type="EMBL" id="LGRN01000020">
    <property type="protein sequence ID" value="OJD18988.1"/>
    <property type="molecule type" value="Genomic_DNA"/>
</dbReference>
<evidence type="ECO:0000313" key="3">
    <source>
        <dbReference type="EMBL" id="OJD18988.1"/>
    </source>
</evidence>